<dbReference type="Proteomes" id="UP001311799">
    <property type="component" value="Unassembled WGS sequence"/>
</dbReference>
<sequence>MKRAVSRVSRFIAKWATTFIGKYLENVSEDSFELGLNSGKLQLKNVKIKEGFIEQLNIPVKVTHGFIETINISIPYGNILRPGSSSPLVVEIDDLSLSAKFIGEEKFDTNKIENFLIMERLRLIEHWNIRFMTELAEDEYFTLKGKNNLGGSKPFISRIVSVLIQDVRLKFRRIHIIMEDIVNKDSYCGLVLNSLEVCSIPNLEQVLVNGKSSETNPSDKDEPGPGLISYYEKQLDLVKELFDTRTECSNSKLFEPFFRKDDSNDFSYRLLDLNGFSIYSGTKKAKERLENNTIGEQSPVIHPFCCKLLLRQRKDLFGTSTKPIYTIYGVLEEIYVTLSEQIVTQCGNFLEHIKIFNKYIEIGKQSLERKFLYRPSVPVHNNAKLWWKYAVGCIIRRRKESIGGGVIGTNNSSSSNLFIRLQEEFIEAKILMYCREYTQKFHDYFDNNMKDKPMNSFFDGGLFNDLLLDFSRQHSEYYLTRIPFSRFVSLHTSLVHQYVGKKLEIHLYRRKSDQMETLAGGITTGNWIQWLFNFHRISSPNNEGEIFYDASEESNELLLESSYSSLSNEKMEQNNTNESIEFDESYFFSKGAENGCLIESEDDSKFYDCNSDEFEYCGLFDSNINDYEGSIQKKGTNYSINNNSSLTMKLFGVNSDVPFIVFRVLLRETKLEVIIGDERENCISKSVPEIKDGGKNVLLGKLKNFGLEYIQSDSRLSILSLLEEFVLDYSSSNGDIYHLIYADNSKRSSRNNMWFTFYYLSRISSICSIPQNSSRRRSSLSQSSDFSIDKTISTKIENSFQDNKTIIKINVEKCYMNIYSHIISIIVGFTDKYKFIRSDTNVKKKIKKEHKSTESNNGGLFLIDSSIMDVDIQIETPILIFCHENDNKEMIYGVISFGKISISNNENFAVKDVIDENGLELQNSKQEGSFDYQSIGSKTNMVSPYYRYVLSENVIYWFKCIHHQSYFVRIEEIYVCIYKNIHPSFFIKESRELNFKDNDEYKEYRADKINVDSSNSYRFFSIDFIDIRFNLLSYKKYNMVDETWIKYIKLFSVLTQLDPLSTELFDEKSFMSLVLSTNSVYLDSKPSKFGNNEEFQLEDNLKIVYSSIQINKITSNFNPALYQSLYKTVMKWIQDSRLDKYFVFNNNIAREKEFKMFKLGLNIQFSWYIQLNNLFFDLVSEKKSIISLRTNNIQILYFIYDHHNNLNTSIGDLSFNYLLNDGINKDDSIIPLLYIGHFCNFICFPTTQFHFITREFGKASLSGNRNSNLINSFISNETRIKFDSESIVLYSRPLVIYEIVNIINTLLPKTTYNDNNNNFNSIMVSNHKNNSKCSFLGDIKSFELIAFQKDTQFLKINFCNTISMYEKDTQKEIDINIKGLKLYNIYKETDICFLDFKSNIMDKDEYDCTSSYLKIRIISHEAKDLLNDIIHKNIRSLISTSEMLVEAQNISMILFLDIFLHNIYYFGNIMDNVQFLLDSSVDRNKDEIEVVSVPLRDVVIKNSKIIIPCGTLESNSRDTKGIMLNFDLFNFNNKYLIYDSGEYRVSVLMFRLLNIELEYINNLKSQNGLTHFKNYEYGVVMGCIPDFNVHIRRYQSDGEKSGSFDMSCFVESKSIKTWLNLSPKTLSALIDVFTNNLLKYDDYALKLNDISYGTLSDQNFINCLNKSSLKVKRYIKQVFNCKYLGKPLLEFQGRMIERIYFIEYDDSIQPSHSINIFFPSMKLHLVNECRSLNQKEENILSTINMDEINVFFTKFIQKKIFMFNLCIMSFKFEDRSNFYLSILNNDNCENKVCVENIKTNIELLLNDHYFTVLDKKSYIEKYFSYTKNNADNESYPLELFYYYSFGDKGDALKNNEYNVNNLGNNVYYANWKLNINSPKLRVDSRMKALSNMYKWYSDYCSINKIEAKTKSKDVPIIEEENLVVDKILNIKRSNFTLLHDNNAINIKGSYELSYIKKNEYYFCDNISKPNNEANLKVVVMDSYLKFNIQGFEELSIWEKFELQVIYNVVSDINIEGKRGKVRKSTKIVTLPNTIYIYNPHFYRIYEILEYCQNNVNFILSRGNSVEISKINNGKNLALLSPFNYIESSINITIQNSRFILLNSIDGYTNVPLSMLSIQSNDLLAVFNDGKLDDPTFAVSNGDLKFWVLNPKHGYYEPVIEECNFNLKYDKCSKVDNYSPKGKSLGRITKKLNMNLPTVLSINSSPILLKTLMKHYYYWENHFISLNSGFRQFKPLKIINKTGYDIKIIGYNNFESYNNNLNNSFSLVLVKNEKKSVYKYNNSLQSMSVFLLDILIGELDTTNEKNEIDEYCLSENTFKAIFKINKVINIDRCGFFALPIKALDSNKSKFLLCENPYLFFNIEDDINDLGVQKVITISSQVELHNELDFYLEIALNENRNNLNQVIRCNENTSIPIITSKSENDNNIYYRGLNTGNMVEKDTDFNINEYDIFPLFNIFNNREKYRSNSNSYVEKKEKRYIYHSSYHECNIYSESGLLSNRVGFYIVIEGKNYIFKSVVYHKYYVKFKPLLTLISTLPVNLYYRVTNIELMENLDERNNISGEILLPSQKEVLNFGIIDYLSAKKLYVPLDKNSDRIEKFKFEVGLLRNNEDINSNFIVFWSNDIDLSKNIKLGYWKNQNVIIGNKKNNFALNLGNNNIVHGKDHSNNNSFFSVYNINSINDNYPNGCTLSWLLHSNYWFDFLGSKIMSPKQIVLPDFLPFDSNLYYYYTNSNWLNSKENVFKHNRDFPLEHTTFPLIKKNKTTKNNILILIINNVQYCLELGSIGNSILFEGGSGNSNINVNEKCIKVRDKFMDINFNVLHKENKLGLRLSDNIQLGLIVKHILLFPKSVIYNKSSYSVEIESNRNYIINSNTILPIIPKYCINSNKGELTNDNSHLLSMRIKSRRYPCFYLNKNKSWKILLMDEDIDNEINRKYLLITSNYTEVLNFELLLITERGVNDINKGLYDLNTNSVYIYNISGRDLYISQKSNNSNVQFSNNNRINKNDTNVNIKEQYFPKNTVLEFIWLNNFDPREIYIYDDGNDNSNLINIDSEHQDSHIKGIKRKYISIYNMNKKSINSQFEVYNFGLLDKEHWIIYRICRFDRNNNYILCLLSYNHFMDWYSNRGLTKKALSLLQSSTRPSSYSSSLLLSPSSANNDRKSYIYSGITPSTSLNRFSIYNNAFMSSTNYVIDVYSSKVILSAIWDNNINKNPEELFLIVLDTIYCKYSFCTYKNSPHDLQISLGDLKIDVQYRDTIYPVLLQRLPSSSSRTLNTLERKFMDSNGSDFTSIIPNNHNKHLVNSDKLLLPIFIISCNFNFDDIISGNLSTIDSCNDNEYEDKNGRSKSEDSNFGSDNYFVDNYLHEIKDYINDSEINYPFSVNLIFKNEHKFKNTKSNHRSNNNIRIVTINYLVTRIMGINICFDTHFIYTLTIFINQIKDIFDDKVTSDNSNDIENEDSNEDYDDYNIIDKKDIIKQFSIKHSITDKIFIKNFKIYPMVIHLTFNLNMLKSYFTSPSITTSPLIQSSNHNHNHNHNHNLLKNLNITKILEQFAHNFGMIFSSLIRSITTIEDAPLWINQFELVKSENLTKIMEKIRKHYEHELYSQLYVIATSLGSVGNPVNSFTNIGAGIGDLFYEPIYAVTSGRSDYNTNNNNASGNVATSSSTSNFANNIGATNNNGVNTILNNSSSNNVNNINVVTGVKKGIESFMNHSVFGTFQAISKVAGTASQIAGALTMDEKYMEERRRFVHGQQPKDLMDGLTIGAQAFGKSVTDGLSSLVGELVDGATTGNPNSLALGLTKGLVAAVVKPITGVLDFTQKAAQGIQKASTVDRIGNTDRTRIPRIFYSKHHILVPYSRYHSFLFGLIRNIEDNNKNSNNKSDIFGGINQRDNNGKVLNGILHISTVFCDESIIAVVTNESFMVLKNKDEKISQEPDSYNNIIIDYYVKLENIQYIVTGTLIKTVSSSSNVNRNAGIYSEIFGSPRYKNISNNYLKNNRDITTNVGNNLDINSFSVSGGSKEEKIKICDSIFDNSNNKECFNTKLIKGYGYVLKVEDIYPKPCNEIEDGMFNEIISNNKLMFEIIMQMQNHCEIAPPSQQKSIITLSNNDKVLLSPRKKKLGNNNSLSSYNLNNRASEIPSMIIITHPKTPLPHYKWIECNQRSDLDKLKNILCSLI</sequence>
<dbReference type="GO" id="GO:0045053">
    <property type="term" value="P:protein retention in Golgi apparatus"/>
    <property type="evidence" value="ECO:0007669"/>
    <property type="project" value="TreeGrafter"/>
</dbReference>
<organism evidence="2 3">
    <name type="scientific">Cryptosporidium xiaoi</name>
    <dbReference type="NCBI Taxonomy" id="659607"/>
    <lineage>
        <taxon>Eukaryota</taxon>
        <taxon>Sar</taxon>
        <taxon>Alveolata</taxon>
        <taxon>Apicomplexa</taxon>
        <taxon>Conoidasida</taxon>
        <taxon>Coccidia</taxon>
        <taxon>Eucoccidiorida</taxon>
        <taxon>Eimeriorina</taxon>
        <taxon>Cryptosporidiidae</taxon>
        <taxon>Cryptosporidium</taxon>
    </lineage>
</organism>
<gene>
    <name evidence="2" type="ORF">RS030_132028</name>
</gene>
<keyword evidence="3" id="KW-1185">Reference proteome</keyword>
<proteinExistence type="inferred from homology"/>
<dbReference type="PANTHER" id="PTHR16166">
    <property type="entry name" value="VACUOLAR PROTEIN SORTING-ASSOCIATED PROTEIN VPS13"/>
    <property type="match status" value="1"/>
</dbReference>
<accession>A0AAV9Y1V9</accession>
<evidence type="ECO:0000313" key="2">
    <source>
        <dbReference type="EMBL" id="KAK6590793.1"/>
    </source>
</evidence>
<comment type="caution">
    <text evidence="2">The sequence shown here is derived from an EMBL/GenBank/DDBJ whole genome shotgun (WGS) entry which is preliminary data.</text>
</comment>
<dbReference type="InterPro" id="IPR026847">
    <property type="entry name" value="VPS13"/>
</dbReference>
<dbReference type="EMBL" id="JAWDEY010000004">
    <property type="protein sequence ID" value="KAK6590793.1"/>
    <property type="molecule type" value="Genomic_DNA"/>
</dbReference>
<dbReference type="PANTHER" id="PTHR16166:SF93">
    <property type="entry name" value="INTERMEMBRANE LIPID TRANSFER PROTEIN VPS13"/>
    <property type="match status" value="1"/>
</dbReference>
<dbReference type="GO" id="GO:0006623">
    <property type="term" value="P:protein targeting to vacuole"/>
    <property type="evidence" value="ECO:0007669"/>
    <property type="project" value="TreeGrafter"/>
</dbReference>
<name>A0AAV9Y1V9_9CRYT</name>
<evidence type="ECO:0008006" key="4">
    <source>
        <dbReference type="Google" id="ProtNLM"/>
    </source>
</evidence>
<reference evidence="2 3" key="1">
    <citation type="submission" date="2023-10" db="EMBL/GenBank/DDBJ databases">
        <title>Comparative genomics analysis reveals potential genetic determinants of host preference in Cryptosporidium xiaoi.</title>
        <authorList>
            <person name="Xiao L."/>
            <person name="Li J."/>
        </authorList>
    </citation>
    <scope>NUCLEOTIDE SEQUENCE [LARGE SCALE GENOMIC DNA]</scope>
    <source>
        <strain evidence="2 3">52996</strain>
    </source>
</reference>
<protein>
    <recommendedName>
        <fullName evidence="4">Chorein N-terminal domain-containing protein</fullName>
    </recommendedName>
</protein>
<evidence type="ECO:0000256" key="1">
    <source>
        <dbReference type="ARBA" id="ARBA00006545"/>
    </source>
</evidence>
<comment type="similarity">
    <text evidence="1">Belongs to the VPS13 family.</text>
</comment>
<evidence type="ECO:0000313" key="3">
    <source>
        <dbReference type="Proteomes" id="UP001311799"/>
    </source>
</evidence>